<dbReference type="AlphaFoldDB" id="A0AAV6TET0"/>
<sequence length="144" mass="15435">MGAGGTGSSDVPQPCPSPPTREPFSSTPHDGCRRGATKGLPFPEKGGRGPPGNPSPPGDEKVGSPSERLWRRPSPLFKKNLLKNALANQRPKILGSPGVRGNPPDPRVPKSAACAWKVEPRKRKRKECQKRVIPPDPKASGRQK</sequence>
<evidence type="ECO:0000313" key="3">
    <source>
        <dbReference type="Proteomes" id="UP000827092"/>
    </source>
</evidence>
<name>A0AAV6TET0_9ARAC</name>
<accession>A0AAV6TET0</accession>
<keyword evidence="3" id="KW-1185">Reference proteome</keyword>
<proteinExistence type="predicted"/>
<comment type="caution">
    <text evidence="2">The sequence shown here is derived from an EMBL/GenBank/DDBJ whole genome shotgun (WGS) entry which is preliminary data.</text>
</comment>
<dbReference type="Proteomes" id="UP000827092">
    <property type="component" value="Unassembled WGS sequence"/>
</dbReference>
<protein>
    <submittedName>
        <fullName evidence="2">Uncharacterized protein</fullName>
    </submittedName>
</protein>
<feature type="region of interest" description="Disordered" evidence="1">
    <location>
        <begin position="1"/>
        <end position="75"/>
    </location>
</feature>
<feature type="region of interest" description="Disordered" evidence="1">
    <location>
        <begin position="87"/>
        <end position="144"/>
    </location>
</feature>
<gene>
    <name evidence="2" type="ORF">JTE90_004744</name>
</gene>
<evidence type="ECO:0000256" key="1">
    <source>
        <dbReference type="SAM" id="MobiDB-lite"/>
    </source>
</evidence>
<reference evidence="2 3" key="1">
    <citation type="journal article" date="2022" name="Nat. Ecol. Evol.">
        <title>A masculinizing supergene underlies an exaggerated male reproductive morph in a spider.</title>
        <authorList>
            <person name="Hendrickx F."/>
            <person name="De Corte Z."/>
            <person name="Sonet G."/>
            <person name="Van Belleghem S.M."/>
            <person name="Kostlbacher S."/>
            <person name="Vangestel C."/>
        </authorList>
    </citation>
    <scope>NUCLEOTIDE SEQUENCE [LARGE SCALE GENOMIC DNA]</scope>
    <source>
        <strain evidence="2">W744_W776</strain>
    </source>
</reference>
<evidence type="ECO:0000313" key="2">
    <source>
        <dbReference type="EMBL" id="KAG8157296.1"/>
    </source>
</evidence>
<dbReference type="EMBL" id="JAFNEN010005981">
    <property type="protein sequence ID" value="KAG8157296.1"/>
    <property type="molecule type" value="Genomic_DNA"/>
</dbReference>
<organism evidence="2 3">
    <name type="scientific">Oedothorax gibbosus</name>
    <dbReference type="NCBI Taxonomy" id="931172"/>
    <lineage>
        <taxon>Eukaryota</taxon>
        <taxon>Metazoa</taxon>
        <taxon>Ecdysozoa</taxon>
        <taxon>Arthropoda</taxon>
        <taxon>Chelicerata</taxon>
        <taxon>Arachnida</taxon>
        <taxon>Araneae</taxon>
        <taxon>Araneomorphae</taxon>
        <taxon>Entelegynae</taxon>
        <taxon>Araneoidea</taxon>
        <taxon>Linyphiidae</taxon>
        <taxon>Erigoninae</taxon>
        <taxon>Oedothorax</taxon>
    </lineage>
</organism>